<evidence type="ECO:0000256" key="5">
    <source>
        <dbReference type="ARBA" id="ARBA00022741"/>
    </source>
</evidence>
<dbReference type="Pfam" id="PF00005">
    <property type="entry name" value="ABC_tran"/>
    <property type="match status" value="1"/>
</dbReference>
<keyword evidence="9" id="KW-0862">Zinc</keyword>
<keyword evidence="4" id="KW-0677">Repeat</keyword>
<dbReference type="AlphaFoldDB" id="C6CND4"/>
<dbReference type="GO" id="GO:0005737">
    <property type="term" value="C:cytoplasm"/>
    <property type="evidence" value="ECO:0007669"/>
    <property type="project" value="UniProtKB-SubCell"/>
</dbReference>
<evidence type="ECO:0000313" key="18">
    <source>
        <dbReference type="EMBL" id="ACT08727.1"/>
    </source>
</evidence>
<dbReference type="SMART" id="SM00382">
    <property type="entry name" value="AAA"/>
    <property type="match status" value="2"/>
</dbReference>
<evidence type="ECO:0000256" key="7">
    <source>
        <dbReference type="ARBA" id="ARBA00022769"/>
    </source>
</evidence>
<evidence type="ECO:0000256" key="13">
    <source>
        <dbReference type="ARBA" id="ARBA00023204"/>
    </source>
</evidence>
<dbReference type="InterPro" id="IPR003439">
    <property type="entry name" value="ABC_transporter-like_ATP-bd"/>
</dbReference>
<keyword evidence="8" id="KW-0863">Zinc-finger</keyword>
<evidence type="ECO:0000256" key="3">
    <source>
        <dbReference type="ARBA" id="ARBA00022723"/>
    </source>
</evidence>
<evidence type="ECO:0000256" key="12">
    <source>
        <dbReference type="ARBA" id="ARBA00023125"/>
    </source>
</evidence>
<dbReference type="PANTHER" id="PTHR43152">
    <property type="entry name" value="UVRABC SYSTEM PROTEIN A"/>
    <property type="match status" value="1"/>
</dbReference>
<dbReference type="STRING" id="561229.Dd1591_3927"/>
<dbReference type="Proteomes" id="UP000002735">
    <property type="component" value="Chromosome"/>
</dbReference>
<dbReference type="InterPro" id="IPR017871">
    <property type="entry name" value="ABC_transporter-like_CS"/>
</dbReference>
<sequence length="711" mass="79021">MKNIIFKGMETHNLKNISINIPLNKVTVIYGRSGAGKSSLAFSSIYQLCKDEFDAVESGYLNESNYKIADYDGLIPAVAIPQRNTNTNPRSTIYSYLNIPQALYSLKAKYNSSIPDYHQLKLNKYENACPHCRGLGETHEVDEDELINEGCRLDEKPFSCWKNGELADYYNQLLLAYCQRKNINTSKSFSSLNQEEKNALLYGNSEEKITFRCKHKGKIKQRRAFYKGVILYANENVSRKQSKYQKETTCYFCKGSRVNQKTAQLDVIGLTFENFLSLPVSKLCEVIKEACEESILLRVLSSIDNIGLGYLNLSRSIPSLSGGELQKLMFSRLLTSNISGILIVIDEISSQVNPIDYPDILSKIKKLSEKNTLVLTEHNQCFIDNADVSFHIGKQAGSAGGEICQPEVIQALPNKNNRNKISDFFHFEDLNKNNIINQSVKIPKECVTIFSGISGSGKSSLAKAICEATESIYVSQKSPSYTGRSSVASITELNKIIAEYFSQKTGLSAGYFLPHKEGGCKACNGTGIIKLERGFEKDIYIPCDTCNGSLFDPDVSEVTTPVNGMNIVEVYDAELKDISTFFQDDKINQILSTIAALGLSHLKLNRKTQSLSGGEMRRIKLCEILSKTRKTSKLLFIDEPTAGLDPETASKVLNFIYRKAGLFNAIVIIEHRPEAEDYADFKVSIGPCAGEQGGKVLAQKAIHPISSPCLP</sequence>
<dbReference type="RefSeq" id="WP_015848225.1">
    <property type="nucleotide sequence ID" value="NC_012912.1"/>
</dbReference>
<dbReference type="KEGG" id="dze:Dd1591_3927"/>
<comment type="similarity">
    <text evidence="14">Belongs to the ABC transporter superfamily. UvrA family.</text>
</comment>
<evidence type="ECO:0000256" key="15">
    <source>
        <dbReference type="ARBA" id="ARBA00039316"/>
    </source>
</evidence>
<proteinExistence type="inferred from homology"/>
<accession>C6CND4</accession>
<dbReference type="EMBL" id="CP001655">
    <property type="protein sequence ID" value="ACT08727.1"/>
    <property type="molecule type" value="Genomic_DNA"/>
</dbReference>
<keyword evidence="7" id="KW-0228">DNA excision</keyword>
<keyword evidence="6" id="KW-0227">DNA damage</keyword>
<evidence type="ECO:0000256" key="11">
    <source>
        <dbReference type="ARBA" id="ARBA00022881"/>
    </source>
</evidence>
<organism evidence="18 19">
    <name type="scientific">Dickeya chrysanthemi (strain Ech1591)</name>
    <name type="common">Dickeya zeae (strain Ech1591)</name>
    <dbReference type="NCBI Taxonomy" id="561229"/>
    <lineage>
        <taxon>Bacteria</taxon>
        <taxon>Pseudomonadati</taxon>
        <taxon>Pseudomonadota</taxon>
        <taxon>Gammaproteobacteria</taxon>
        <taxon>Enterobacterales</taxon>
        <taxon>Pectobacteriaceae</taxon>
        <taxon>Dickeya</taxon>
    </lineage>
</organism>
<dbReference type="OrthoDB" id="5464421at2"/>
<dbReference type="GO" id="GO:0008270">
    <property type="term" value="F:zinc ion binding"/>
    <property type="evidence" value="ECO:0007669"/>
    <property type="project" value="UniProtKB-KW"/>
</dbReference>
<keyword evidence="3" id="KW-0479">Metal-binding</keyword>
<evidence type="ECO:0000256" key="10">
    <source>
        <dbReference type="ARBA" id="ARBA00022840"/>
    </source>
</evidence>
<gene>
    <name evidence="18" type="ordered locus">Dd1591_3927</name>
</gene>
<evidence type="ECO:0000256" key="6">
    <source>
        <dbReference type="ARBA" id="ARBA00022763"/>
    </source>
</evidence>
<evidence type="ECO:0000256" key="2">
    <source>
        <dbReference type="ARBA" id="ARBA00022490"/>
    </source>
</evidence>
<evidence type="ECO:0000256" key="4">
    <source>
        <dbReference type="ARBA" id="ARBA00022737"/>
    </source>
</evidence>
<keyword evidence="11" id="KW-0267">Excision nuclease</keyword>
<evidence type="ECO:0000256" key="1">
    <source>
        <dbReference type="ARBA" id="ARBA00004496"/>
    </source>
</evidence>
<dbReference type="InterPro" id="IPR041552">
    <property type="entry name" value="UvrA_DNA-bd"/>
</dbReference>
<keyword evidence="13" id="KW-0234">DNA repair</keyword>
<dbReference type="InterPro" id="IPR003593">
    <property type="entry name" value="AAA+_ATPase"/>
</dbReference>
<dbReference type="GO" id="GO:0003677">
    <property type="term" value="F:DNA binding"/>
    <property type="evidence" value="ECO:0007669"/>
    <property type="project" value="UniProtKB-KW"/>
</dbReference>
<reference evidence="18 19" key="1">
    <citation type="submission" date="2009-06" db="EMBL/GenBank/DDBJ databases">
        <title>Complete sequence of Dickeya zeae Ech1591.</title>
        <authorList>
            <consortium name="US DOE Joint Genome Institute"/>
            <person name="Lucas S."/>
            <person name="Copeland A."/>
            <person name="Lapidus A."/>
            <person name="Glavina del Rio T."/>
            <person name="Tice H."/>
            <person name="Bruce D."/>
            <person name="Goodwin L."/>
            <person name="Pitluck S."/>
            <person name="Chertkov O."/>
            <person name="Brettin T."/>
            <person name="Detter J.C."/>
            <person name="Han C."/>
            <person name="Larimer F."/>
            <person name="Land M."/>
            <person name="Hauser L."/>
            <person name="Kyrpides N."/>
            <person name="Ovchinnikova G."/>
            <person name="Balakrishnan V."/>
            <person name="Glasner J."/>
            <person name="Perna N.T."/>
        </authorList>
    </citation>
    <scope>NUCLEOTIDE SEQUENCE [LARGE SCALE GENOMIC DNA]</scope>
    <source>
        <strain evidence="18 19">Ech1591</strain>
    </source>
</reference>
<name>C6CND4_DICC1</name>
<dbReference type="GO" id="GO:0005524">
    <property type="term" value="F:ATP binding"/>
    <property type="evidence" value="ECO:0007669"/>
    <property type="project" value="UniProtKB-KW"/>
</dbReference>
<dbReference type="eggNOG" id="COG0178">
    <property type="taxonomic scope" value="Bacteria"/>
</dbReference>
<feature type="domain" description="AAA+ ATPase" evidence="17">
    <location>
        <begin position="23"/>
        <end position="402"/>
    </location>
</feature>
<dbReference type="Gene3D" id="3.40.50.300">
    <property type="entry name" value="P-loop containing nucleotide triphosphate hydrolases"/>
    <property type="match status" value="3"/>
</dbReference>
<dbReference type="PROSITE" id="PS00211">
    <property type="entry name" value="ABC_TRANSPORTER_1"/>
    <property type="match status" value="1"/>
</dbReference>
<dbReference type="GO" id="GO:0004518">
    <property type="term" value="F:nuclease activity"/>
    <property type="evidence" value="ECO:0007669"/>
    <property type="project" value="UniProtKB-KW"/>
</dbReference>
<dbReference type="GO" id="GO:0006281">
    <property type="term" value="P:DNA repair"/>
    <property type="evidence" value="ECO:0007669"/>
    <property type="project" value="UniProtKB-KW"/>
</dbReference>
<keyword evidence="10" id="KW-0067">ATP-binding</keyword>
<protein>
    <recommendedName>
        <fullName evidence="15">UvrABC system protein A</fullName>
    </recommendedName>
    <alternativeName>
        <fullName evidence="16">Excinuclease ABC subunit A</fullName>
    </alternativeName>
</protein>
<evidence type="ECO:0000256" key="9">
    <source>
        <dbReference type="ARBA" id="ARBA00022833"/>
    </source>
</evidence>
<keyword evidence="2" id="KW-0963">Cytoplasm</keyword>
<dbReference type="GeneID" id="45081958"/>
<evidence type="ECO:0000259" key="17">
    <source>
        <dbReference type="SMART" id="SM00382"/>
    </source>
</evidence>
<evidence type="ECO:0000256" key="8">
    <source>
        <dbReference type="ARBA" id="ARBA00022771"/>
    </source>
</evidence>
<dbReference type="Pfam" id="PF17755">
    <property type="entry name" value="UvrA_DNA-bind"/>
    <property type="match status" value="1"/>
</dbReference>
<comment type="subcellular location">
    <subcellularLocation>
        <location evidence="1">Cytoplasm</location>
    </subcellularLocation>
</comment>
<dbReference type="SUPFAM" id="SSF52540">
    <property type="entry name" value="P-loop containing nucleoside triphosphate hydrolases"/>
    <property type="match status" value="2"/>
</dbReference>
<keyword evidence="5" id="KW-0547">Nucleotide-binding</keyword>
<dbReference type="GO" id="GO:0016887">
    <property type="term" value="F:ATP hydrolysis activity"/>
    <property type="evidence" value="ECO:0007669"/>
    <property type="project" value="InterPro"/>
</dbReference>
<feature type="domain" description="AAA+ ATPase" evidence="17">
    <location>
        <begin position="443"/>
        <end position="689"/>
    </location>
</feature>
<evidence type="ECO:0000256" key="14">
    <source>
        <dbReference type="ARBA" id="ARBA00038000"/>
    </source>
</evidence>
<evidence type="ECO:0000256" key="16">
    <source>
        <dbReference type="ARBA" id="ARBA00042156"/>
    </source>
</evidence>
<dbReference type="HOGENOM" id="CLU_001370_2_1_6"/>
<dbReference type="Gene3D" id="1.10.8.280">
    <property type="entry name" value="ABC transporter ATPase domain-like"/>
    <property type="match status" value="1"/>
</dbReference>
<dbReference type="Gene3D" id="1.20.1580.10">
    <property type="entry name" value="ABC transporter ATPase like domain"/>
    <property type="match status" value="2"/>
</dbReference>
<keyword evidence="12" id="KW-0238">DNA-binding</keyword>
<dbReference type="PANTHER" id="PTHR43152:SF3">
    <property type="entry name" value="UVRABC SYSTEM PROTEIN A"/>
    <property type="match status" value="1"/>
</dbReference>
<evidence type="ECO:0000313" key="19">
    <source>
        <dbReference type="Proteomes" id="UP000002735"/>
    </source>
</evidence>
<dbReference type="InterPro" id="IPR027417">
    <property type="entry name" value="P-loop_NTPase"/>
</dbReference>